<dbReference type="Pfam" id="PF03779">
    <property type="entry name" value="SPW"/>
    <property type="match status" value="1"/>
</dbReference>
<name>A0ABU9Z7H4_9HYPH</name>
<feature type="domain" description="SPW repeat-containing integral membrane" evidence="2">
    <location>
        <begin position="16"/>
        <end position="106"/>
    </location>
</feature>
<dbReference type="Proteomes" id="UP001404845">
    <property type="component" value="Unassembled WGS sequence"/>
</dbReference>
<evidence type="ECO:0000313" key="3">
    <source>
        <dbReference type="EMBL" id="MEN3227238.1"/>
    </source>
</evidence>
<keyword evidence="1" id="KW-0472">Membrane</keyword>
<protein>
    <recommendedName>
        <fullName evidence="2">SPW repeat-containing integral membrane domain-containing protein</fullName>
    </recommendedName>
</protein>
<feature type="transmembrane region" description="Helical" evidence="1">
    <location>
        <begin position="36"/>
        <end position="55"/>
    </location>
</feature>
<dbReference type="EMBL" id="JAQYXL010000001">
    <property type="protein sequence ID" value="MEN3227238.1"/>
    <property type="molecule type" value="Genomic_DNA"/>
</dbReference>
<gene>
    <name evidence="3" type="ORF">PUR21_06150</name>
</gene>
<keyword evidence="1" id="KW-0812">Transmembrane</keyword>
<comment type="caution">
    <text evidence="3">The sequence shown here is derived from an EMBL/GenBank/DDBJ whole genome shotgun (WGS) entry which is preliminary data.</text>
</comment>
<feature type="transmembrane region" description="Helical" evidence="1">
    <location>
        <begin position="12"/>
        <end position="30"/>
    </location>
</feature>
<dbReference type="GeneID" id="72988694"/>
<organism evidence="3 4">
    <name type="scientific">Methylorubrum rhodesianum</name>
    <dbReference type="NCBI Taxonomy" id="29427"/>
    <lineage>
        <taxon>Bacteria</taxon>
        <taxon>Pseudomonadati</taxon>
        <taxon>Pseudomonadota</taxon>
        <taxon>Alphaproteobacteria</taxon>
        <taxon>Hyphomicrobiales</taxon>
        <taxon>Methylobacteriaceae</taxon>
        <taxon>Methylorubrum</taxon>
    </lineage>
</organism>
<proteinExistence type="predicted"/>
<feature type="transmembrane region" description="Helical" evidence="1">
    <location>
        <begin position="91"/>
        <end position="112"/>
    </location>
</feature>
<reference evidence="3 4" key="1">
    <citation type="journal article" date="2023" name="PLoS ONE">
        <title>Complete genome assembly of Hawai'i environmental nontuberculous mycobacteria reveals unexpected co-isolation with methylobacteria.</title>
        <authorList>
            <person name="Hendrix J."/>
            <person name="Epperson L.E."/>
            <person name="Tong E.I."/>
            <person name="Chan Y.L."/>
            <person name="Hasan N.A."/>
            <person name="Dawrs S.N."/>
            <person name="Norton G.J."/>
            <person name="Virdi R."/>
            <person name="Crooks J.L."/>
            <person name="Chan E.D."/>
            <person name="Honda J.R."/>
            <person name="Strong M."/>
        </authorList>
    </citation>
    <scope>NUCLEOTIDE SEQUENCE [LARGE SCALE GENOMIC DNA]</scope>
    <source>
        <strain evidence="3 4">NJH_HI01</strain>
    </source>
</reference>
<evidence type="ECO:0000313" key="4">
    <source>
        <dbReference type="Proteomes" id="UP001404845"/>
    </source>
</evidence>
<evidence type="ECO:0000256" key="1">
    <source>
        <dbReference type="SAM" id="Phobius"/>
    </source>
</evidence>
<keyword evidence="1" id="KW-1133">Transmembrane helix</keyword>
<keyword evidence="4" id="KW-1185">Reference proteome</keyword>
<dbReference type="InterPro" id="IPR005530">
    <property type="entry name" value="SPW"/>
</dbReference>
<sequence length="142" mass="15389">MLERANHKYRTTSYLVTGTLGAVLLASPWLTALGESTQVAACAVSGGALLLRLSLSSLLHPRVWKVKGRMLVGAMVALAPWALGMNEASPLSWLFHLVGLITFSLAVAEFWPTLAAEVRSTRVARWIEAAARFLFGRGRLPC</sequence>
<evidence type="ECO:0000259" key="2">
    <source>
        <dbReference type="Pfam" id="PF03779"/>
    </source>
</evidence>
<dbReference type="RefSeq" id="WP_015821693.1">
    <property type="nucleotide sequence ID" value="NZ_JAQYXL010000001.1"/>
</dbReference>
<accession>A0ABU9Z7H4</accession>
<feature type="transmembrane region" description="Helical" evidence="1">
    <location>
        <begin position="67"/>
        <end position="85"/>
    </location>
</feature>